<name>A0A6V8LX90_9BACT</name>
<dbReference type="GO" id="GO:0036424">
    <property type="term" value="F:L-phosphoserine phosphatase activity"/>
    <property type="evidence" value="ECO:0007669"/>
    <property type="project" value="InterPro"/>
</dbReference>
<comment type="catalytic activity">
    <reaction evidence="12">
        <text>O-phospho-L-serine + H2O = L-serine + phosphate</text>
        <dbReference type="Rhea" id="RHEA:21208"/>
        <dbReference type="ChEBI" id="CHEBI:15377"/>
        <dbReference type="ChEBI" id="CHEBI:33384"/>
        <dbReference type="ChEBI" id="CHEBI:43474"/>
        <dbReference type="ChEBI" id="CHEBI:57524"/>
        <dbReference type="EC" id="3.1.3.3"/>
    </reaction>
</comment>
<evidence type="ECO:0000256" key="2">
    <source>
        <dbReference type="ARBA" id="ARBA00005135"/>
    </source>
</evidence>
<proteinExistence type="inferred from homology"/>
<evidence type="ECO:0000256" key="8">
    <source>
        <dbReference type="ARBA" id="ARBA00022801"/>
    </source>
</evidence>
<sequence>MNDILLVHIFGADRPGIAASVSNLLAQYGVDILDMGQSVIHDDLSLGILMRIPEGAQAAATVKDLLYEAHELGVTCKFSPITPAQYSQWVEAAGKPRWIVSLLGLTVSAAQVAAVTRVITANGLNIQSVNRLTGRPSLDEEAAQRPACIEFSVRGQPGDVKAMRKDFLAIAAEMGVDIALQEDNAFRRNRRLVAFDMDSTLIRVEVIDELARAWGVGEQVAAITESAMRGELDFRQSLKKRLSLLKGMPAETLARVAEHIPLNDGAEKLVRNLKRFGYRTAVISGGFTFFGERLRQRLGIDHVHANVLAMADGALTGEVEGQVVDAQRKAELLRSIADTEGISLMQTIAVGDGANDLPMLNLAGLGIAFRAKPVVKEGAGHAISTLGLDAVLYLLGFRDRDIE</sequence>
<dbReference type="CDD" id="cd04870">
    <property type="entry name" value="ACT_PSP_1"/>
    <property type="match status" value="1"/>
</dbReference>
<comment type="pathway">
    <text evidence="2">Amino-acid biosynthesis; L-serine biosynthesis; L-serine from 3-phospho-D-glycerate: step 3/3.</text>
</comment>
<dbReference type="GO" id="GO:0006564">
    <property type="term" value="P:L-serine biosynthetic process"/>
    <property type="evidence" value="ECO:0007669"/>
    <property type="project" value="UniProtKB-KW"/>
</dbReference>
<evidence type="ECO:0000313" key="17">
    <source>
        <dbReference type="Proteomes" id="UP000494245"/>
    </source>
</evidence>
<protein>
    <recommendedName>
        <fullName evidence="5">Phosphoserine phosphatase</fullName>
        <ecNumber evidence="4">3.1.3.3</ecNumber>
    </recommendedName>
    <alternativeName>
        <fullName evidence="11">O-phosphoserine phosphohydrolase</fullName>
    </alternativeName>
</protein>
<dbReference type="InterPro" id="IPR049148">
    <property type="entry name" value="PSP_ACT"/>
</dbReference>
<feature type="active site" description="Nucleophile" evidence="14">
    <location>
        <position position="196"/>
    </location>
</feature>
<dbReference type="SUPFAM" id="SSF55021">
    <property type="entry name" value="ACT-like"/>
    <property type="match status" value="1"/>
</dbReference>
<dbReference type="InterPro" id="IPR004469">
    <property type="entry name" value="PSP"/>
</dbReference>
<comment type="similarity">
    <text evidence="3">Belongs to the HAD-like hydrolase superfamily. SerB family.</text>
</comment>
<keyword evidence="8 16" id="KW-0378">Hydrolase</keyword>
<dbReference type="GO" id="GO:0005737">
    <property type="term" value="C:cytoplasm"/>
    <property type="evidence" value="ECO:0007669"/>
    <property type="project" value="TreeGrafter"/>
</dbReference>
<dbReference type="InterPro" id="IPR045865">
    <property type="entry name" value="ACT-like_dom_sf"/>
</dbReference>
<keyword evidence="7" id="KW-0479">Metal-binding</keyword>
<evidence type="ECO:0000256" key="12">
    <source>
        <dbReference type="ARBA" id="ARBA00048138"/>
    </source>
</evidence>
<dbReference type="SFLD" id="SFLDG01136">
    <property type="entry name" value="C1.6:_Phosphoserine_Phosphatas"/>
    <property type="match status" value="1"/>
</dbReference>
<comment type="caution">
    <text evidence="16">The sequence shown here is derived from an EMBL/GenBank/DDBJ whole genome shotgun (WGS) entry which is preliminary data.</text>
</comment>
<dbReference type="SFLD" id="SFLDS00003">
    <property type="entry name" value="Haloacid_Dehalogenase"/>
    <property type="match status" value="1"/>
</dbReference>
<dbReference type="Pfam" id="PF21086">
    <property type="entry name" value="ACT_PSP_2"/>
    <property type="match status" value="1"/>
</dbReference>
<comment type="catalytic activity">
    <reaction evidence="13">
        <text>O-phospho-D-serine + H2O = D-serine + phosphate</text>
        <dbReference type="Rhea" id="RHEA:24873"/>
        <dbReference type="ChEBI" id="CHEBI:15377"/>
        <dbReference type="ChEBI" id="CHEBI:35247"/>
        <dbReference type="ChEBI" id="CHEBI:43474"/>
        <dbReference type="ChEBI" id="CHEBI:58680"/>
        <dbReference type="EC" id="3.1.3.3"/>
    </reaction>
</comment>
<reference evidence="16 17" key="1">
    <citation type="submission" date="2020-04" db="EMBL/GenBank/DDBJ databases">
        <authorList>
            <consortium name="Desulfovibrio sp. FSS-1 genome sequencing consortium"/>
            <person name="Shimoshige H."/>
            <person name="Kobayashi H."/>
            <person name="Maekawa T."/>
        </authorList>
    </citation>
    <scope>NUCLEOTIDE SEQUENCE [LARGE SCALE GENOMIC DNA]</scope>
    <source>
        <strain evidence="16 17">SIID29052-01</strain>
    </source>
</reference>
<dbReference type="NCBIfam" id="TIGR01488">
    <property type="entry name" value="HAD-SF-IB"/>
    <property type="match status" value="1"/>
</dbReference>
<feature type="active site" description="Proton donor" evidence="14">
    <location>
        <position position="198"/>
    </location>
</feature>
<keyword evidence="6" id="KW-0028">Amino-acid biosynthesis</keyword>
<dbReference type="AlphaFoldDB" id="A0A6V8LX90"/>
<dbReference type="EMBL" id="BLTE01000018">
    <property type="protein sequence ID" value="GFK95510.1"/>
    <property type="molecule type" value="Genomic_DNA"/>
</dbReference>
<dbReference type="CDD" id="cd07500">
    <property type="entry name" value="HAD_PSP"/>
    <property type="match status" value="1"/>
</dbReference>
<evidence type="ECO:0000256" key="4">
    <source>
        <dbReference type="ARBA" id="ARBA00012640"/>
    </source>
</evidence>
<dbReference type="SFLD" id="SFLDG01137">
    <property type="entry name" value="C1.6.1:_Phosphoserine_Phosphat"/>
    <property type="match status" value="1"/>
</dbReference>
<evidence type="ECO:0000313" key="16">
    <source>
        <dbReference type="EMBL" id="GFK95510.1"/>
    </source>
</evidence>
<dbReference type="RefSeq" id="WP_173086576.1">
    <property type="nucleotide sequence ID" value="NZ_BLTE01000018.1"/>
</dbReference>
<dbReference type="InterPro" id="IPR002912">
    <property type="entry name" value="ACT_dom"/>
</dbReference>
<dbReference type="EC" id="3.1.3.3" evidence="4"/>
<evidence type="ECO:0000256" key="5">
    <source>
        <dbReference type="ARBA" id="ARBA00015196"/>
    </source>
</evidence>
<evidence type="ECO:0000256" key="10">
    <source>
        <dbReference type="ARBA" id="ARBA00023299"/>
    </source>
</evidence>
<evidence type="ECO:0000256" key="1">
    <source>
        <dbReference type="ARBA" id="ARBA00001946"/>
    </source>
</evidence>
<evidence type="ECO:0000256" key="13">
    <source>
        <dbReference type="ARBA" id="ARBA00048523"/>
    </source>
</evidence>
<dbReference type="SUPFAM" id="SSF56784">
    <property type="entry name" value="HAD-like"/>
    <property type="match status" value="1"/>
</dbReference>
<dbReference type="SFLD" id="SFLDF00029">
    <property type="entry name" value="phosphoserine_phosphatase"/>
    <property type="match status" value="1"/>
</dbReference>
<keyword evidence="17" id="KW-1185">Reference proteome</keyword>
<dbReference type="PROSITE" id="PS51671">
    <property type="entry name" value="ACT"/>
    <property type="match status" value="1"/>
</dbReference>
<dbReference type="InterPro" id="IPR050582">
    <property type="entry name" value="HAD-like_SerB"/>
</dbReference>
<dbReference type="Gene3D" id="3.40.50.1000">
    <property type="entry name" value="HAD superfamily/HAD-like"/>
    <property type="match status" value="1"/>
</dbReference>
<dbReference type="PANTHER" id="PTHR43344:SF2">
    <property type="entry name" value="PHOSPHOSERINE PHOSPHATASE"/>
    <property type="match status" value="1"/>
</dbReference>
<comment type="cofactor">
    <cofactor evidence="1">
        <name>Mg(2+)</name>
        <dbReference type="ChEBI" id="CHEBI:18420"/>
    </cofactor>
</comment>
<dbReference type="GO" id="GO:0000287">
    <property type="term" value="F:magnesium ion binding"/>
    <property type="evidence" value="ECO:0007669"/>
    <property type="project" value="TreeGrafter"/>
</dbReference>
<reference evidence="16 17" key="2">
    <citation type="submission" date="2020-05" db="EMBL/GenBank/DDBJ databases">
        <title>Draft genome sequence of Desulfovibrio sp. strainFSS-1.</title>
        <authorList>
            <person name="Shimoshige H."/>
            <person name="Kobayashi H."/>
            <person name="Maekawa T."/>
        </authorList>
    </citation>
    <scope>NUCLEOTIDE SEQUENCE [LARGE SCALE GENOMIC DNA]</scope>
    <source>
        <strain evidence="16 17">SIID29052-01</strain>
    </source>
</reference>
<dbReference type="Pfam" id="PF13740">
    <property type="entry name" value="ACT_6"/>
    <property type="match status" value="1"/>
</dbReference>
<gene>
    <name evidence="16" type="ORF">NNJEOMEG_03375</name>
</gene>
<keyword evidence="9" id="KW-0460">Magnesium</keyword>
<evidence type="ECO:0000256" key="11">
    <source>
        <dbReference type="ARBA" id="ARBA00031693"/>
    </source>
</evidence>
<dbReference type="InterPro" id="IPR023214">
    <property type="entry name" value="HAD_sf"/>
</dbReference>
<dbReference type="UniPathway" id="UPA00135">
    <property type="reaction ID" value="UER00198"/>
</dbReference>
<dbReference type="PANTHER" id="PTHR43344">
    <property type="entry name" value="PHOSPHOSERINE PHOSPHATASE"/>
    <property type="match status" value="1"/>
</dbReference>
<dbReference type="Pfam" id="PF12710">
    <property type="entry name" value="HAD"/>
    <property type="match status" value="1"/>
</dbReference>
<dbReference type="NCBIfam" id="TIGR00338">
    <property type="entry name" value="serB"/>
    <property type="match status" value="1"/>
</dbReference>
<accession>A0A6V8LX90</accession>
<evidence type="ECO:0000256" key="7">
    <source>
        <dbReference type="ARBA" id="ARBA00022723"/>
    </source>
</evidence>
<evidence type="ECO:0000259" key="15">
    <source>
        <dbReference type="PROSITE" id="PS51671"/>
    </source>
</evidence>
<evidence type="ECO:0000256" key="14">
    <source>
        <dbReference type="PIRSR" id="PIRSR604469-1"/>
    </source>
</evidence>
<keyword evidence="10" id="KW-0718">Serine biosynthesis</keyword>
<organism evidence="16 17">
    <name type="scientific">Fundidesulfovibrio magnetotacticus</name>
    <dbReference type="NCBI Taxonomy" id="2730080"/>
    <lineage>
        <taxon>Bacteria</taxon>
        <taxon>Pseudomonadati</taxon>
        <taxon>Thermodesulfobacteriota</taxon>
        <taxon>Desulfovibrionia</taxon>
        <taxon>Desulfovibrionales</taxon>
        <taxon>Desulfovibrionaceae</taxon>
        <taxon>Fundidesulfovibrio</taxon>
    </lineage>
</organism>
<dbReference type="CDD" id="cd04871">
    <property type="entry name" value="ACT_PSP_2"/>
    <property type="match status" value="1"/>
</dbReference>
<evidence type="ECO:0000256" key="6">
    <source>
        <dbReference type="ARBA" id="ARBA00022605"/>
    </source>
</evidence>
<feature type="domain" description="ACT" evidence="15">
    <location>
        <begin position="6"/>
        <end position="83"/>
    </location>
</feature>
<dbReference type="InterPro" id="IPR036412">
    <property type="entry name" value="HAD-like_sf"/>
</dbReference>
<evidence type="ECO:0000256" key="3">
    <source>
        <dbReference type="ARBA" id="ARBA00009184"/>
    </source>
</evidence>
<dbReference type="Gene3D" id="3.30.70.260">
    <property type="match status" value="2"/>
</dbReference>
<evidence type="ECO:0000256" key="9">
    <source>
        <dbReference type="ARBA" id="ARBA00022842"/>
    </source>
</evidence>
<dbReference type="Proteomes" id="UP000494245">
    <property type="component" value="Unassembled WGS sequence"/>
</dbReference>